<dbReference type="EMBL" id="LHXX01000049">
    <property type="protein sequence ID" value="KXB01483.1"/>
    <property type="molecule type" value="Genomic_DNA"/>
</dbReference>
<dbReference type="GO" id="GO:0003677">
    <property type="term" value="F:DNA binding"/>
    <property type="evidence" value="ECO:0007669"/>
    <property type="project" value="InterPro"/>
</dbReference>
<proteinExistence type="predicted"/>
<evidence type="ECO:0000313" key="2">
    <source>
        <dbReference type="EMBL" id="KXB01483.1"/>
    </source>
</evidence>
<feature type="domain" description="Transposase IS4-like" evidence="1">
    <location>
        <begin position="39"/>
        <end position="194"/>
    </location>
</feature>
<dbReference type="Pfam" id="PF01609">
    <property type="entry name" value="DDE_Tnp_1"/>
    <property type="match status" value="1"/>
</dbReference>
<reference evidence="2 3" key="1">
    <citation type="journal article" date="2016" name="Sci. Rep.">
        <title>Metabolic traits of an uncultured archaeal lineage -MSBL1- from brine pools of the Red Sea.</title>
        <authorList>
            <person name="Mwirichia R."/>
            <person name="Alam I."/>
            <person name="Rashid M."/>
            <person name="Vinu M."/>
            <person name="Ba-Alawi W."/>
            <person name="Anthony Kamau A."/>
            <person name="Kamanda Ngugi D."/>
            <person name="Goker M."/>
            <person name="Klenk H.P."/>
            <person name="Bajic V."/>
            <person name="Stingl U."/>
        </authorList>
    </citation>
    <scope>NUCLEOTIDE SEQUENCE [LARGE SCALE GENOMIC DNA]</scope>
    <source>
        <strain evidence="2">SCGC-AAA261D19</strain>
    </source>
</reference>
<dbReference type="AlphaFoldDB" id="A0A133V4V8"/>
<dbReference type="SUPFAM" id="SSF53098">
    <property type="entry name" value="Ribonuclease H-like"/>
    <property type="match status" value="1"/>
</dbReference>
<organism evidence="2 3">
    <name type="scientific">candidate division MSBL1 archaeon SCGC-AAA261D19</name>
    <dbReference type="NCBI Taxonomy" id="1698273"/>
    <lineage>
        <taxon>Archaea</taxon>
        <taxon>Methanobacteriati</taxon>
        <taxon>Methanobacteriota</taxon>
        <taxon>candidate division MSBL1</taxon>
    </lineage>
</organism>
<accession>A0A133V4V8</accession>
<dbReference type="GO" id="GO:0006313">
    <property type="term" value="P:DNA transposition"/>
    <property type="evidence" value="ECO:0007669"/>
    <property type="project" value="InterPro"/>
</dbReference>
<dbReference type="GO" id="GO:0004803">
    <property type="term" value="F:transposase activity"/>
    <property type="evidence" value="ECO:0007669"/>
    <property type="project" value="InterPro"/>
</dbReference>
<name>A0A133V4V8_9EURY</name>
<gene>
    <name evidence="2" type="ORF">AKJ43_03350</name>
</gene>
<dbReference type="Proteomes" id="UP000070400">
    <property type="component" value="Unassembled WGS sequence"/>
</dbReference>
<dbReference type="InterPro" id="IPR012337">
    <property type="entry name" value="RNaseH-like_sf"/>
</dbReference>
<dbReference type="InterPro" id="IPR002559">
    <property type="entry name" value="Transposase_11"/>
</dbReference>
<keyword evidence="3" id="KW-1185">Reference proteome</keyword>
<comment type="caution">
    <text evidence="2">The sequence shown here is derived from an EMBL/GenBank/DDBJ whole genome shotgun (WGS) entry which is preliminary data.</text>
</comment>
<evidence type="ECO:0000313" key="3">
    <source>
        <dbReference type="Proteomes" id="UP000070400"/>
    </source>
</evidence>
<sequence>MNDLLKRAVDQCVDKGIISGDIAVMDTSKLPTIFKNADVDAKWNYDDMEKGYYYGYALHVVIDAATGLPLAFDLLKEKKVSFDKASDLWKRVRTWHNFLLADSEYDIIDFLNEVLNGRTLPIVEYNPRNVKQRKFERFRAEIYSLMDVKWLSEKYRKRSSIERSFNTMKNDLKTKEFCVRGYERVKSHCGLHYILRLGYALAAKEKGKPVTKTVTAL</sequence>
<evidence type="ECO:0000259" key="1">
    <source>
        <dbReference type="Pfam" id="PF01609"/>
    </source>
</evidence>
<protein>
    <recommendedName>
        <fullName evidence="1">Transposase IS4-like domain-containing protein</fullName>
    </recommendedName>
</protein>